<dbReference type="Proteomes" id="UP000054018">
    <property type="component" value="Unassembled WGS sequence"/>
</dbReference>
<protein>
    <submittedName>
        <fullName evidence="2">Uncharacterized protein</fullName>
    </submittedName>
</protein>
<dbReference type="HOGENOM" id="CLU_1555887_0_0_1"/>
<keyword evidence="3" id="KW-1185">Reference proteome</keyword>
<accession>A0A0C9ZYX5</accession>
<organism evidence="2 3">
    <name type="scientific">Pisolithus microcarpus 441</name>
    <dbReference type="NCBI Taxonomy" id="765257"/>
    <lineage>
        <taxon>Eukaryota</taxon>
        <taxon>Fungi</taxon>
        <taxon>Dikarya</taxon>
        <taxon>Basidiomycota</taxon>
        <taxon>Agaricomycotina</taxon>
        <taxon>Agaricomycetes</taxon>
        <taxon>Agaricomycetidae</taxon>
        <taxon>Boletales</taxon>
        <taxon>Sclerodermatineae</taxon>
        <taxon>Pisolithaceae</taxon>
        <taxon>Pisolithus</taxon>
    </lineage>
</organism>
<proteinExistence type="predicted"/>
<dbReference type="OrthoDB" id="2618019at2759"/>
<feature type="chain" id="PRO_5002206619" evidence="1">
    <location>
        <begin position="19"/>
        <end position="186"/>
    </location>
</feature>
<dbReference type="EMBL" id="KN833696">
    <property type="protein sequence ID" value="KIK27412.1"/>
    <property type="molecule type" value="Genomic_DNA"/>
</dbReference>
<dbReference type="AlphaFoldDB" id="A0A0C9ZYX5"/>
<keyword evidence="1" id="KW-0732">Signal</keyword>
<gene>
    <name evidence="2" type="ORF">PISMIDRAFT_674761</name>
</gene>
<reference evidence="3" key="2">
    <citation type="submission" date="2015-01" db="EMBL/GenBank/DDBJ databases">
        <title>Evolutionary Origins and Diversification of the Mycorrhizal Mutualists.</title>
        <authorList>
            <consortium name="DOE Joint Genome Institute"/>
            <consortium name="Mycorrhizal Genomics Consortium"/>
            <person name="Kohler A."/>
            <person name="Kuo A."/>
            <person name="Nagy L.G."/>
            <person name="Floudas D."/>
            <person name="Copeland A."/>
            <person name="Barry K.W."/>
            <person name="Cichocki N."/>
            <person name="Veneault-Fourrey C."/>
            <person name="LaButti K."/>
            <person name="Lindquist E.A."/>
            <person name="Lipzen A."/>
            <person name="Lundell T."/>
            <person name="Morin E."/>
            <person name="Murat C."/>
            <person name="Riley R."/>
            <person name="Ohm R."/>
            <person name="Sun H."/>
            <person name="Tunlid A."/>
            <person name="Henrissat B."/>
            <person name="Grigoriev I.V."/>
            <person name="Hibbett D.S."/>
            <person name="Martin F."/>
        </authorList>
    </citation>
    <scope>NUCLEOTIDE SEQUENCE [LARGE SCALE GENOMIC DNA]</scope>
    <source>
        <strain evidence="3">441</strain>
    </source>
</reference>
<sequence>MMAALCSLLCLCHPPSSPDRTDTVTFAIDGLTGVPVEHILEGTPIDQPSDDVSVIFREDYISLSLQWIAYGSNLLQKARHSFVERVIDGRPTTRLELAQQICLLFFSFYKLASKLRISNSPGKFGFGEDDIRLSDVILHSVHYCSYMNTWIPDFGIVDRAGLERHHWFTTSDHQQDCLDYRHCNIQ</sequence>
<reference evidence="2 3" key="1">
    <citation type="submission" date="2014-04" db="EMBL/GenBank/DDBJ databases">
        <authorList>
            <consortium name="DOE Joint Genome Institute"/>
            <person name="Kuo A."/>
            <person name="Kohler A."/>
            <person name="Costa M.D."/>
            <person name="Nagy L.G."/>
            <person name="Floudas D."/>
            <person name="Copeland A."/>
            <person name="Barry K.W."/>
            <person name="Cichocki N."/>
            <person name="Veneault-Fourrey C."/>
            <person name="LaButti K."/>
            <person name="Lindquist E.A."/>
            <person name="Lipzen A."/>
            <person name="Lundell T."/>
            <person name="Morin E."/>
            <person name="Murat C."/>
            <person name="Sun H."/>
            <person name="Tunlid A."/>
            <person name="Henrissat B."/>
            <person name="Grigoriev I.V."/>
            <person name="Hibbett D.S."/>
            <person name="Martin F."/>
            <person name="Nordberg H.P."/>
            <person name="Cantor M.N."/>
            <person name="Hua S.X."/>
        </authorList>
    </citation>
    <scope>NUCLEOTIDE SEQUENCE [LARGE SCALE GENOMIC DNA]</scope>
    <source>
        <strain evidence="2 3">441</strain>
    </source>
</reference>
<name>A0A0C9ZYX5_9AGAM</name>
<evidence type="ECO:0000313" key="3">
    <source>
        <dbReference type="Proteomes" id="UP000054018"/>
    </source>
</evidence>
<evidence type="ECO:0000313" key="2">
    <source>
        <dbReference type="EMBL" id="KIK27412.1"/>
    </source>
</evidence>
<evidence type="ECO:0000256" key="1">
    <source>
        <dbReference type="SAM" id="SignalP"/>
    </source>
</evidence>
<feature type="signal peptide" evidence="1">
    <location>
        <begin position="1"/>
        <end position="18"/>
    </location>
</feature>